<dbReference type="AlphaFoldDB" id="A0A0F9GWG4"/>
<accession>A0A0F9GWG4</accession>
<protein>
    <recommendedName>
        <fullName evidence="2">2'-5' RNA ligase family protein</fullName>
    </recommendedName>
</protein>
<comment type="caution">
    <text evidence="1">The sequence shown here is derived from an EMBL/GenBank/DDBJ whole genome shotgun (WGS) entry which is preliminary data.</text>
</comment>
<proteinExistence type="predicted"/>
<organism evidence="1">
    <name type="scientific">marine sediment metagenome</name>
    <dbReference type="NCBI Taxonomy" id="412755"/>
    <lineage>
        <taxon>unclassified sequences</taxon>
        <taxon>metagenomes</taxon>
        <taxon>ecological metagenomes</taxon>
    </lineage>
</organism>
<evidence type="ECO:0000313" key="1">
    <source>
        <dbReference type="EMBL" id="KKM03175.1"/>
    </source>
</evidence>
<reference evidence="1" key="1">
    <citation type="journal article" date="2015" name="Nature">
        <title>Complex archaea that bridge the gap between prokaryotes and eukaryotes.</title>
        <authorList>
            <person name="Spang A."/>
            <person name="Saw J.H."/>
            <person name="Jorgensen S.L."/>
            <person name="Zaremba-Niedzwiedzka K."/>
            <person name="Martijn J."/>
            <person name="Lind A.E."/>
            <person name="van Eijk R."/>
            <person name="Schleper C."/>
            <person name="Guy L."/>
            <person name="Ettema T.J."/>
        </authorList>
    </citation>
    <scope>NUCLEOTIDE SEQUENCE</scope>
</reference>
<dbReference type="Gene3D" id="3.90.1140.10">
    <property type="entry name" value="Cyclic phosphodiesterase"/>
    <property type="match status" value="1"/>
</dbReference>
<dbReference type="InterPro" id="IPR009097">
    <property type="entry name" value="Cyclic_Pdiesterase"/>
</dbReference>
<sequence>MNEADRETAKRHQAIWEEFHRRPTVSAWTGRLPLPPEVTATAGFVIPVDDASVSSRLREIVSRLEATGCVNAFPPDYWHLTIVPPVMLTSGDPTPPRLPAGQAGLLPMSFIAEALEKGRKVAQSLGPFDVAVRGLNAFRDVLVAVPYDGGRGLELGRLLRSAIPELPERYPDGHEPLPHISLTQYGREDRLGEMVELIQTERDTDIGCFRAHRLEMFVLSWRNGVPGRVEKNEIPLEGQP</sequence>
<name>A0A0F9GWG4_9ZZZZ</name>
<evidence type="ECO:0008006" key="2">
    <source>
        <dbReference type="Google" id="ProtNLM"/>
    </source>
</evidence>
<gene>
    <name evidence="1" type="ORF">LCGC14_1777050</name>
</gene>
<dbReference type="SUPFAM" id="SSF55144">
    <property type="entry name" value="LigT-like"/>
    <property type="match status" value="1"/>
</dbReference>
<dbReference type="EMBL" id="LAZR01016745">
    <property type="protein sequence ID" value="KKM03175.1"/>
    <property type="molecule type" value="Genomic_DNA"/>
</dbReference>